<evidence type="ECO:0000256" key="1">
    <source>
        <dbReference type="SAM" id="MobiDB-lite"/>
    </source>
</evidence>
<name>A0AA85KHW5_TRIRE</name>
<evidence type="ECO:0000313" key="4">
    <source>
        <dbReference type="WBParaSite" id="TREG1_91280.1"/>
    </source>
</evidence>
<proteinExistence type="predicted"/>
<reference evidence="4" key="2">
    <citation type="submission" date="2023-11" db="UniProtKB">
        <authorList>
            <consortium name="WormBaseParasite"/>
        </authorList>
    </citation>
    <scope>IDENTIFICATION</scope>
</reference>
<keyword evidence="2" id="KW-0732">Signal</keyword>
<organism evidence="3 4">
    <name type="scientific">Trichobilharzia regenti</name>
    <name type="common">Nasal bird schistosome</name>
    <dbReference type="NCBI Taxonomy" id="157069"/>
    <lineage>
        <taxon>Eukaryota</taxon>
        <taxon>Metazoa</taxon>
        <taxon>Spiralia</taxon>
        <taxon>Lophotrochozoa</taxon>
        <taxon>Platyhelminthes</taxon>
        <taxon>Trematoda</taxon>
        <taxon>Digenea</taxon>
        <taxon>Strigeidida</taxon>
        <taxon>Schistosomatoidea</taxon>
        <taxon>Schistosomatidae</taxon>
        <taxon>Trichobilharzia</taxon>
    </lineage>
</organism>
<evidence type="ECO:0000256" key="2">
    <source>
        <dbReference type="SAM" id="SignalP"/>
    </source>
</evidence>
<dbReference type="InterPro" id="IPR012615">
    <property type="entry name" value="TES"/>
</dbReference>
<feature type="chain" id="PRO_5041657457" evidence="2">
    <location>
        <begin position="25"/>
        <end position="221"/>
    </location>
</feature>
<feature type="compositionally biased region" description="Polar residues" evidence="1">
    <location>
        <begin position="211"/>
        <end position="221"/>
    </location>
</feature>
<accession>A0AA85KHW5</accession>
<protein>
    <submittedName>
        <fullName evidence="4">Trematode Eggshell Synthesis domain containing protein</fullName>
    </submittedName>
</protein>
<sequence>MINKSLIYLLLLLLSSVYFPHVSTVTLGKNTDINRNTTSKDTKKIDVSMGTQHKSSRNDQTDDEREFEFTLDTQGFQNKYAEKGKGNITVDGKVKKNGRGEYDSLSVKSSNFRLKGSYDKYGRRQIKKSKFKNRGKKKAYSKRFLNNYFDVYGNIFEERRHLGTGTGESNSRHINANVRSEEEMNHQVKNAQKASSSKRKERQMEEKKSGQLGSSVDFTWS</sequence>
<reference evidence="3" key="1">
    <citation type="submission" date="2022-06" db="EMBL/GenBank/DDBJ databases">
        <authorList>
            <person name="Berger JAMES D."/>
            <person name="Berger JAMES D."/>
        </authorList>
    </citation>
    <scope>NUCLEOTIDE SEQUENCE [LARGE SCALE GENOMIC DNA]</scope>
</reference>
<dbReference type="Pfam" id="PF08034">
    <property type="entry name" value="TES"/>
    <property type="match status" value="1"/>
</dbReference>
<dbReference type="WBParaSite" id="TREG1_91280.1">
    <property type="protein sequence ID" value="TREG1_91280.1"/>
    <property type="gene ID" value="TREG1_91280"/>
</dbReference>
<keyword evidence="3" id="KW-1185">Reference proteome</keyword>
<evidence type="ECO:0000313" key="3">
    <source>
        <dbReference type="Proteomes" id="UP000050795"/>
    </source>
</evidence>
<dbReference type="Proteomes" id="UP000050795">
    <property type="component" value="Unassembled WGS sequence"/>
</dbReference>
<feature type="region of interest" description="Disordered" evidence="1">
    <location>
        <begin position="179"/>
        <end position="221"/>
    </location>
</feature>
<feature type="signal peptide" evidence="2">
    <location>
        <begin position="1"/>
        <end position="24"/>
    </location>
</feature>
<dbReference type="AlphaFoldDB" id="A0AA85KHW5"/>